<protein>
    <recommendedName>
        <fullName evidence="1">FecR protein domain-containing protein</fullName>
    </recommendedName>
</protein>
<dbReference type="Proteomes" id="UP000077628">
    <property type="component" value="Unassembled WGS sequence"/>
</dbReference>
<dbReference type="SMART" id="SM00028">
    <property type="entry name" value="TPR"/>
    <property type="match status" value="7"/>
</dbReference>
<evidence type="ECO:0000259" key="1">
    <source>
        <dbReference type="Pfam" id="PF04773"/>
    </source>
</evidence>
<dbReference type="PANTHER" id="PTHR12558">
    <property type="entry name" value="CELL DIVISION CYCLE 16,23,27"/>
    <property type="match status" value="1"/>
</dbReference>
<proteinExistence type="predicted"/>
<gene>
    <name evidence="2" type="ORF">A1355_23925</name>
</gene>
<evidence type="ECO:0000313" key="3">
    <source>
        <dbReference type="Proteomes" id="UP000077628"/>
    </source>
</evidence>
<dbReference type="Gene3D" id="1.25.40.10">
    <property type="entry name" value="Tetratricopeptide repeat domain"/>
    <property type="match status" value="1"/>
</dbReference>
<dbReference type="Pfam" id="PF04773">
    <property type="entry name" value="FecR"/>
    <property type="match status" value="1"/>
</dbReference>
<accession>A0A177NRL6</accession>
<dbReference type="Gene3D" id="2.60.120.1440">
    <property type="match status" value="1"/>
</dbReference>
<dbReference type="InterPro" id="IPR006860">
    <property type="entry name" value="FecR"/>
</dbReference>
<reference evidence="3" key="1">
    <citation type="submission" date="2016-03" db="EMBL/GenBank/DDBJ databases">
        <authorList>
            <person name="Heylen K."/>
            <person name="De Vos P."/>
            <person name="Vekeman B."/>
        </authorList>
    </citation>
    <scope>NUCLEOTIDE SEQUENCE [LARGE SCALE GENOMIC DNA]</scope>
    <source>
        <strain evidence="3">R-45383</strain>
    </source>
</reference>
<dbReference type="RefSeq" id="WP_064027314.1">
    <property type="nucleotide sequence ID" value="NZ_LUUK01000128.1"/>
</dbReference>
<dbReference type="EMBL" id="LUUK01000128">
    <property type="protein sequence ID" value="OAI20615.1"/>
    <property type="molecule type" value="Genomic_DNA"/>
</dbReference>
<dbReference type="SUPFAM" id="SSF56935">
    <property type="entry name" value="Porins"/>
    <property type="match status" value="1"/>
</dbReference>
<dbReference type="PANTHER" id="PTHR12558:SF13">
    <property type="entry name" value="CELL DIVISION CYCLE PROTEIN 27 HOMOLOG"/>
    <property type="match status" value="1"/>
</dbReference>
<comment type="caution">
    <text evidence="2">The sequence shown here is derived from an EMBL/GenBank/DDBJ whole genome shotgun (WGS) entry which is preliminary data.</text>
</comment>
<feature type="non-terminal residue" evidence="2">
    <location>
        <position position="958"/>
    </location>
</feature>
<dbReference type="AlphaFoldDB" id="A0A177NRL6"/>
<dbReference type="InterPro" id="IPR011990">
    <property type="entry name" value="TPR-like_helical_dom_sf"/>
</dbReference>
<sequence>MRALILLIMALFAGESYSETEIAGAECEEARAARLVSLQGSVSVEFNHRWRAAVLDERLCEGSRVKVEANSRVSLQLPNDEILRLDKETVLSLNGISQDQPTVLDLVKGFVHFLSRTPKRLTVTTPIANAGPEGTEFALRVDDTQAALWVYEGGVRFFNAQGSVSLQPGQSAEAGLGQAPRAVIDLRPADAVSWALYYPPLVSANASSLSPSLQSALLDYRQGRIDAALKNLDALPESRDSLKIRAALRLIVGRVEAAKQDVAALLAADPNDADALALQSVAALTLNAKDDALALARRAVAASPQSVPAQSALSYAEQSRFELSNALQAAVRATELAPEDALAWARRAELEMANGLTDASLASAQKASALDPNLERTQSVIGFAELARVNIDAARQHFENAVKLDSTAPLARLGLGLAKIRAGELEEGRADLEIAATLDPGNSLIRSYLGKAYYEERRDPLARDQFDLAKQRDPKDPTPYFYDAIRKQTTNRPVEALHDMQQAIELNDNRAVYRSKFDLDEDLAARSASLGRIFSDLNFQWLGLLQGWRSIGQDPANYSAHRLLSDSYSAYSRNEISRVSELLQSQLYQPANMTPLQPRLAESNSLLMDGLGPTRQTFTEFNPLYVRDRFALQLSGLIGSNNTWGNETVHSAVLDRLSYSLGQFHYSTDGVGVNNKVDSNIYNAFLQYAINPDLNIQFEFRDNQTETGDLSSTFFRDDVDDAFRRHVHTTTLRGAGRYKIDKDSDFITSFSHLTRSIVDGTQHVFWDDAEFFLNNVNNQQSLYTEAYHLESQYLRKFVLGNIISGFGYLNQNENLLVDRRVGFTIPSDPDFDGFNFRSSSNIDRGSVFYNGYVYSNIKPFDSLLITTGISIDSMNSVSLGETTKINPKVGVKWDYSSFGALRAAYISTMKRPLISDQTIEPTQIAGFTQFYDDLTGSSVERYGIGIDHRFGNRGSAGI</sequence>
<evidence type="ECO:0000313" key="2">
    <source>
        <dbReference type="EMBL" id="OAI20615.1"/>
    </source>
</evidence>
<feature type="domain" description="FecR protein" evidence="1">
    <location>
        <begin position="64"/>
        <end position="156"/>
    </location>
</feature>
<dbReference type="SUPFAM" id="SSF48452">
    <property type="entry name" value="TPR-like"/>
    <property type="match status" value="2"/>
</dbReference>
<dbReference type="OrthoDB" id="8552139at2"/>
<organism evidence="2 3">
    <name type="scientific">Methylomonas koyamae</name>
    <dbReference type="NCBI Taxonomy" id="702114"/>
    <lineage>
        <taxon>Bacteria</taxon>
        <taxon>Pseudomonadati</taxon>
        <taxon>Pseudomonadota</taxon>
        <taxon>Gammaproteobacteria</taxon>
        <taxon>Methylococcales</taxon>
        <taxon>Methylococcaceae</taxon>
        <taxon>Methylomonas</taxon>
    </lineage>
</organism>
<dbReference type="Pfam" id="PF13432">
    <property type="entry name" value="TPR_16"/>
    <property type="match status" value="2"/>
</dbReference>
<dbReference type="STRING" id="702114.A1355_23925"/>
<keyword evidence="3" id="KW-1185">Reference proteome</keyword>
<name>A0A177NRL6_9GAMM</name>
<dbReference type="InterPro" id="IPR019734">
    <property type="entry name" value="TPR_rpt"/>
</dbReference>